<evidence type="ECO:0000259" key="2">
    <source>
        <dbReference type="Pfam" id="PF16963"/>
    </source>
</evidence>
<keyword evidence="1" id="KW-0472">Membrane</keyword>
<keyword evidence="1" id="KW-0812">Transmembrane</keyword>
<comment type="caution">
    <text evidence="3">The sequence shown here is derived from an EMBL/GenBank/DDBJ whole genome shotgun (WGS) entry which is preliminary data.</text>
</comment>
<dbReference type="InterPro" id="IPR038367">
    <property type="entry name" value="PelD_GGDEF_sf"/>
</dbReference>
<feature type="domain" description="PelD GGDEF" evidence="2">
    <location>
        <begin position="330"/>
        <end position="451"/>
    </location>
</feature>
<dbReference type="STRING" id="1219032.GCA_001515545_03398"/>
<gene>
    <name evidence="3" type="ORF">CRM82_06380</name>
</gene>
<dbReference type="OrthoDB" id="5442761at2"/>
<keyword evidence="1" id="KW-1133">Transmembrane helix</keyword>
<dbReference type="InterPro" id="IPR029016">
    <property type="entry name" value="GAF-like_dom_sf"/>
</dbReference>
<feature type="transmembrane region" description="Helical" evidence="1">
    <location>
        <begin position="81"/>
        <end position="105"/>
    </location>
</feature>
<evidence type="ECO:0000256" key="1">
    <source>
        <dbReference type="SAM" id="Phobius"/>
    </source>
</evidence>
<evidence type="ECO:0000313" key="3">
    <source>
        <dbReference type="EMBL" id="PEH88279.1"/>
    </source>
</evidence>
<dbReference type="InterPro" id="IPR031583">
    <property type="entry name" value="PelD_GGDEF"/>
</dbReference>
<dbReference type="Proteomes" id="UP000220246">
    <property type="component" value="Unassembled WGS sequence"/>
</dbReference>
<feature type="transmembrane region" description="Helical" evidence="1">
    <location>
        <begin position="117"/>
        <end position="136"/>
    </location>
</feature>
<protein>
    <recommendedName>
        <fullName evidence="2">PelD GGDEF domain-containing protein</fullName>
    </recommendedName>
</protein>
<dbReference type="EMBL" id="PDEA01000001">
    <property type="protein sequence ID" value="PEH88279.1"/>
    <property type="molecule type" value="Genomic_DNA"/>
</dbReference>
<sequence length="458" mass="51460">MQPGSTSMEPRRQSMEPGPLQASLVPNSPLGKLALPSTRTSVLIGEVVILPLLFLLLGLWFSPDNPLWVNTEFPWSWLAPIIIALRYGALAGLGSSTILLAAWFYFHRGQWQDFPQLYFLGGLITIMVVGEVASQWRAKTRRAESVQHYLDQRLEHLVRQYYLLRLSHDRLEQELIGRPMSMRDALLKLHASADSADATQRLLQLLSQYCQITDASLHAVTDEQLQPHAIAHIGSPDSVDTQDALVRQALEMRRLCHVVESTAEGQTSRYLVAAPLLDLQGDLYALLVVREMPFFALQTENLQVINLLLSYYTDGLSAHELTKPVLTQFPDCPDSFAMELQRLSHMQQSSGISSVVLALEFSQEAIARNVPQQVVRMKRMLDEVWLTEPQAGKQVVAILMPLGTTATAEGFLQRLEQWALSSKQHISLMEAGIFPHVLLLEQHTSQELLQRIEGLRHG</sequence>
<reference evidence="4" key="1">
    <citation type="submission" date="2017-09" db="EMBL/GenBank/DDBJ databases">
        <title>FDA dAtabase for Regulatory Grade micrObial Sequences (FDA-ARGOS): Supporting development and validation of Infectious Disease Dx tests.</title>
        <authorList>
            <person name="Minogue T."/>
            <person name="Wolcott M."/>
            <person name="Wasieloski L."/>
            <person name="Aguilar W."/>
            <person name="Moore D."/>
            <person name="Tallon L."/>
            <person name="Sadzewicz L."/>
            <person name="Ott S."/>
            <person name="Zhao X."/>
            <person name="Nagaraj S."/>
            <person name="Vavikolanu K."/>
            <person name="Aluvathingal J."/>
            <person name="Nadendla S."/>
            <person name="Sichtig H."/>
        </authorList>
    </citation>
    <scope>NUCLEOTIDE SEQUENCE [LARGE SCALE GENOMIC DNA]</scope>
    <source>
        <strain evidence="4">FDAARGOS_394</strain>
    </source>
</reference>
<name>A0A2A7USE1_COMTR</name>
<keyword evidence="4" id="KW-1185">Reference proteome</keyword>
<feature type="transmembrane region" description="Helical" evidence="1">
    <location>
        <begin position="42"/>
        <end position="61"/>
    </location>
</feature>
<evidence type="ECO:0000313" key="4">
    <source>
        <dbReference type="Proteomes" id="UP000220246"/>
    </source>
</evidence>
<accession>A0A2A7USE1</accession>
<proteinExistence type="predicted"/>
<dbReference type="Pfam" id="PF16963">
    <property type="entry name" value="PelD_GGDEF"/>
    <property type="match status" value="1"/>
</dbReference>
<organism evidence="3 4">
    <name type="scientific">Comamonas terrigena</name>
    <dbReference type="NCBI Taxonomy" id="32013"/>
    <lineage>
        <taxon>Bacteria</taxon>
        <taxon>Pseudomonadati</taxon>
        <taxon>Pseudomonadota</taxon>
        <taxon>Betaproteobacteria</taxon>
        <taxon>Burkholderiales</taxon>
        <taxon>Comamonadaceae</taxon>
        <taxon>Comamonas</taxon>
    </lineage>
</organism>
<dbReference type="Gene3D" id="3.30.450.40">
    <property type="match status" value="1"/>
</dbReference>
<dbReference type="Gene3D" id="3.30.70.2880">
    <property type="match status" value="1"/>
</dbReference>
<dbReference type="AlphaFoldDB" id="A0A2A7USE1"/>